<gene>
    <name evidence="5" type="ORF">FCC1311_112892</name>
</gene>
<dbReference type="GO" id="GO:0005509">
    <property type="term" value="F:calcium ion binding"/>
    <property type="evidence" value="ECO:0007669"/>
    <property type="project" value="InterPro"/>
</dbReference>
<dbReference type="PANTHER" id="PTHR43310:SF2">
    <property type="entry name" value="SLC26A_SULP TRANSPORTER DOMAIN-CONTAINING PROTEIN"/>
    <property type="match status" value="1"/>
</dbReference>
<keyword evidence="6" id="KW-1185">Reference proteome</keyword>
<dbReference type="PANTHER" id="PTHR43310">
    <property type="entry name" value="SULFATE TRANSPORTER YBAR-RELATED"/>
    <property type="match status" value="1"/>
</dbReference>
<name>A0A2R5GW54_9STRA</name>
<dbReference type="InterPro" id="IPR002048">
    <property type="entry name" value="EF_hand_dom"/>
</dbReference>
<feature type="compositionally biased region" description="Polar residues" evidence="1">
    <location>
        <begin position="1033"/>
        <end position="1066"/>
    </location>
</feature>
<dbReference type="InterPro" id="IPR011992">
    <property type="entry name" value="EF-hand-dom_pair"/>
</dbReference>
<dbReference type="SUPFAM" id="SSF51206">
    <property type="entry name" value="cAMP-binding domain-like"/>
    <property type="match status" value="3"/>
</dbReference>
<feature type="compositionally biased region" description="Polar residues" evidence="1">
    <location>
        <begin position="404"/>
        <end position="414"/>
    </location>
</feature>
<feature type="compositionally biased region" description="Basic and acidic residues" evidence="1">
    <location>
        <begin position="1012"/>
        <end position="1030"/>
    </location>
</feature>
<dbReference type="InterPro" id="IPR002645">
    <property type="entry name" value="STAS_dom"/>
</dbReference>
<dbReference type="Pfam" id="PF01740">
    <property type="entry name" value="STAS"/>
    <property type="match status" value="1"/>
</dbReference>
<dbReference type="PROSITE" id="PS50042">
    <property type="entry name" value="CNMP_BINDING_3"/>
    <property type="match status" value="2"/>
</dbReference>
<sequence>VVKAFIPGEAYESHVVRNILDSDKIAHVAQRYAIVQMQNYIFFGSAGQILDFVKVIFRAEQSKRHVLRLQYLIFDWTHVYGIDYSGLGVFLDIINMVKRKNVNIVFTGVDAPILNSMIRENLVQHVAGIYSSLDQGAEWIEEQLLEWAHLVRSRWLEFRPVIKMHERAKNKAIYDVFGQIVNKHDYGRIIGDATTRRVLSKDEVLCEIDDVATDMYIVQQGKLASYKRDGAGKLVRVGSYARGAYINEMAIFSSAKLQHRVVAEGPSGTIVLQLSADTCRRLEAERPDVLAELQRTILRYYRQHGIKAERKDQIHNARQNLKQLMAFHAKGLHTQGAAGLNALPRGLQSEDSEEDIDTSNENGEAFMGNDGSIESNESIPTLNGLQGRSGESQRGDEQRKSGRNSDWNAITKQANPRKVSPYLESPGDDALVLSSNNSLEASFRAVSGATSRTTITGPVPDEVSRHMEALTTGVALVHAALKLTDEQTSTPLRNVLRHCTEDRTLSDMGHSRETQYLFGSNTVAQLANTSDAAPIRTFNQSLQLSSTGMLCLSPERIKASMDCFRAHDTRGAQRLDTKQVLDALQKLGHHINERDLAILLALDAHGDLYVADESNYGLLKSRTSILTLLRDHSAHTSTRHVDSAEIKRESQIELMSTMLRSTAFFPVLESSNEGFTSATAERSEILIFRREEALCMEGNPVNSMFIILDGVLSVTQGDTTRTVHVSHSPFVIGADTILHPGTIPQHAISATVVSQRSIAIEILRSTLLDLVPGTDPTLRTEQKKAVRLAEIQRETARKAKSSSGSVRRIESVLAQQQKATFGERYRALASVDLFKPVAEIDPSLLSRLASGSEVIVFHEGQSIYLRGATANAIFVVISGAARIEQPSQTEENPRTLAELSVSNGKTERAFVLGQAEFSNGTASYEDDAICASETMVALKLSRGSLRNSFEETHPIWEVFQDNAERGNNRASRARMAAKLGNIRQKTLRMIRSPSTRRPSDDSTHQGSGKFASAKESKSKRKVNNERELRRIMSSPNVAGAISSQSPLSPQQKEQDDAQSTSINQGARGNLDLSNNNSNNDKDKDNDIDIDNDNDHDNNSNDTSNDDNNNSKNEGNVEQTMPMTQHVHRGIEVELFQFLNLVTRLSLYPLSSGQVSALSMLFKMYASSLLSRSKRSSPGDTDILNIDAGQDGNEKHGGAICVITRKKLRKLFEDAELQVLCHNIDVVLQEWASEDADVPALTLQSFVSVIALDVQNEQTLLEVESVYKTILGFHDQRDGAVAAFVDSWTPETGHGMSISEKWELVTNTFDLGITSRDIQECWKRFIDAEISFEAAEEMVFEADLGGAGYITFQEFVDAVEFVHPIELTSSMADIVMLQRQIKQANSPTASLTRMFRGSNRRGSVSRALLATAGPLYKRTNSSLDHK</sequence>
<dbReference type="OrthoDB" id="409725at2759"/>
<dbReference type="Proteomes" id="UP000241890">
    <property type="component" value="Unassembled WGS sequence"/>
</dbReference>
<dbReference type="InterPro" id="IPR000595">
    <property type="entry name" value="cNMP-bd_dom"/>
</dbReference>
<feature type="domain" description="EF-hand" evidence="3">
    <location>
        <begin position="1329"/>
        <end position="1364"/>
    </location>
</feature>
<feature type="domain" description="STAS" evidence="4">
    <location>
        <begin position="22"/>
        <end position="140"/>
    </location>
</feature>
<dbReference type="SMART" id="SM00100">
    <property type="entry name" value="cNMP"/>
    <property type="match status" value="3"/>
</dbReference>
<feature type="region of interest" description="Disordered" evidence="1">
    <location>
        <begin position="978"/>
        <end position="1116"/>
    </location>
</feature>
<feature type="region of interest" description="Disordered" evidence="1">
    <location>
        <begin position="347"/>
        <end position="422"/>
    </location>
</feature>
<feature type="compositionally biased region" description="Low complexity" evidence="1">
    <location>
        <begin position="1099"/>
        <end position="1112"/>
    </location>
</feature>
<feature type="domain" description="Cyclic nucleotide-binding" evidence="2">
    <location>
        <begin position="190"/>
        <end position="300"/>
    </location>
</feature>
<feature type="non-terminal residue" evidence="5">
    <location>
        <position position="1"/>
    </location>
</feature>
<dbReference type="SUPFAM" id="SSF52091">
    <property type="entry name" value="SpoIIaa-like"/>
    <property type="match status" value="1"/>
</dbReference>
<protein>
    <submittedName>
        <fullName evidence="5">Uncharacterized protein</fullName>
    </submittedName>
</protein>
<evidence type="ECO:0000256" key="1">
    <source>
        <dbReference type="SAM" id="MobiDB-lite"/>
    </source>
</evidence>
<organism evidence="5 6">
    <name type="scientific">Hondaea fermentalgiana</name>
    <dbReference type="NCBI Taxonomy" id="2315210"/>
    <lineage>
        <taxon>Eukaryota</taxon>
        <taxon>Sar</taxon>
        <taxon>Stramenopiles</taxon>
        <taxon>Bigyra</taxon>
        <taxon>Labyrinthulomycetes</taxon>
        <taxon>Thraustochytrida</taxon>
        <taxon>Thraustochytriidae</taxon>
        <taxon>Hondaea</taxon>
    </lineage>
</organism>
<dbReference type="InterPro" id="IPR014710">
    <property type="entry name" value="RmlC-like_jellyroll"/>
</dbReference>
<proteinExistence type="predicted"/>
<feature type="compositionally biased region" description="Low complexity" evidence="1">
    <location>
        <begin position="1069"/>
        <end position="1078"/>
    </location>
</feature>
<feature type="compositionally biased region" description="Polar residues" evidence="1">
    <location>
        <begin position="372"/>
        <end position="390"/>
    </location>
</feature>
<reference evidence="5 6" key="1">
    <citation type="submission" date="2017-12" db="EMBL/GenBank/DDBJ databases">
        <title>Sequencing, de novo assembly and annotation of complete genome of a new Thraustochytrid species, strain FCC1311.</title>
        <authorList>
            <person name="Sedici K."/>
            <person name="Godart F."/>
            <person name="Aiese Cigliano R."/>
            <person name="Sanseverino W."/>
            <person name="Barakat M."/>
            <person name="Ortet P."/>
            <person name="Marechal E."/>
            <person name="Cagnac O."/>
            <person name="Amato A."/>
        </authorList>
    </citation>
    <scope>NUCLEOTIDE SEQUENCE [LARGE SCALE GENOMIC DNA]</scope>
</reference>
<feature type="compositionally biased region" description="Basic and acidic residues" evidence="1">
    <location>
        <begin position="391"/>
        <end position="400"/>
    </location>
</feature>
<accession>A0A2R5GW54</accession>
<dbReference type="InterPro" id="IPR052706">
    <property type="entry name" value="Membrane-Transporter-like"/>
</dbReference>
<dbReference type="Gene3D" id="2.60.120.10">
    <property type="entry name" value="Jelly Rolls"/>
    <property type="match status" value="3"/>
</dbReference>
<dbReference type="PROSITE" id="PS50801">
    <property type="entry name" value="STAS"/>
    <property type="match status" value="1"/>
</dbReference>
<dbReference type="InterPro" id="IPR036513">
    <property type="entry name" value="STAS_dom_sf"/>
</dbReference>
<dbReference type="CDD" id="cd07042">
    <property type="entry name" value="STAS_SulP_like_sulfate_transporter"/>
    <property type="match status" value="1"/>
</dbReference>
<dbReference type="InterPro" id="IPR018490">
    <property type="entry name" value="cNMP-bd_dom_sf"/>
</dbReference>
<dbReference type="CDD" id="cd00038">
    <property type="entry name" value="CAP_ED"/>
    <property type="match status" value="1"/>
</dbReference>
<comment type="caution">
    <text evidence="5">The sequence shown here is derived from an EMBL/GenBank/DDBJ whole genome shotgun (WGS) entry which is preliminary data.</text>
</comment>
<dbReference type="InParanoid" id="A0A2R5GW54"/>
<dbReference type="Pfam" id="PF00027">
    <property type="entry name" value="cNMP_binding"/>
    <property type="match status" value="1"/>
</dbReference>
<evidence type="ECO:0000313" key="5">
    <source>
        <dbReference type="EMBL" id="GBG35066.1"/>
    </source>
</evidence>
<evidence type="ECO:0000259" key="2">
    <source>
        <dbReference type="PROSITE" id="PS50042"/>
    </source>
</evidence>
<evidence type="ECO:0000259" key="3">
    <source>
        <dbReference type="PROSITE" id="PS50222"/>
    </source>
</evidence>
<dbReference type="Gene3D" id="3.30.750.24">
    <property type="entry name" value="STAS domain"/>
    <property type="match status" value="1"/>
</dbReference>
<evidence type="ECO:0000313" key="6">
    <source>
        <dbReference type="Proteomes" id="UP000241890"/>
    </source>
</evidence>
<feature type="compositionally biased region" description="Basic and acidic residues" evidence="1">
    <location>
        <begin position="1079"/>
        <end position="1098"/>
    </location>
</feature>
<dbReference type="EMBL" id="BEYU01000274">
    <property type="protein sequence ID" value="GBG35066.1"/>
    <property type="molecule type" value="Genomic_DNA"/>
</dbReference>
<dbReference type="SUPFAM" id="SSF47473">
    <property type="entry name" value="EF-hand"/>
    <property type="match status" value="1"/>
</dbReference>
<feature type="domain" description="Cyclic nucleotide-binding" evidence="2">
    <location>
        <begin position="836"/>
        <end position="913"/>
    </location>
</feature>
<dbReference type="PROSITE" id="PS50222">
    <property type="entry name" value="EF_HAND_2"/>
    <property type="match status" value="1"/>
</dbReference>
<evidence type="ECO:0000259" key="4">
    <source>
        <dbReference type="PROSITE" id="PS50801"/>
    </source>
</evidence>